<dbReference type="STRING" id="3055.A0A2K3E4P6"/>
<dbReference type="GO" id="GO:0005737">
    <property type="term" value="C:cytoplasm"/>
    <property type="evidence" value="ECO:0000318"/>
    <property type="project" value="GO_Central"/>
</dbReference>
<dbReference type="SUPFAM" id="SSF63829">
    <property type="entry name" value="Calcium-dependent phosphotriesterase"/>
    <property type="match status" value="1"/>
</dbReference>
<dbReference type="ExpressionAtlas" id="A0A2K3E4P6">
    <property type="expression patterns" value="baseline and differential"/>
</dbReference>
<feature type="compositionally biased region" description="Pro residues" evidence="4">
    <location>
        <begin position="224"/>
        <end position="233"/>
    </location>
</feature>
<sequence>MLRAKEHVAMCTLAASVKNILVRPDPVDDGETQVLATCDQGLCPLRGVSGTARSGFFLGEPLRLYRAPVGAEEGSQLFRGDIAVPIWDSWSASVYFKSGCAVFRLVGDQVTLVAGNPTTAGEEDGPGPEARFEAGHLPGQPGQLASDGAGSIIYAGGETLRRIRLPGAWRAVAPVVAAGGAAAGGADGAAAAADGAPDDVALVATLGDLALYHVDTQSVAYVPAPQPPQPPPQQQQAGGGGVAAGGGAAGRLVYGSTYNLDTVPLPLPLPAEVLPQPELRPRHLAGQDMMVGREDGRGDRAAFTGFVGITADASGFVYLLDKQPTEGRLRRVSPDGTVTTLVQGLPACLCTPTILPNGYLALGTGTELVLLDLGLKPLLPQLQPPPAAGAAALVAAAPPPRSLPSDLGALLEAASDGADTAVVVGGRRFHCHRLILSARCDYFRQRLAGDGFADARAAELELPDADADAFALLLRWLYTGGADIPAEQARGVAELADRLLLPELCDAALEVVASAAAADNVVDRLLWAAACCDARGSGGGGGGGASSFARLLARLKGWYVEHHGQVAAEAGASRKRLAEAAPGLSVELTDALIAWEREGARERAKRPRC</sequence>
<dbReference type="Proteomes" id="UP000006906">
    <property type="component" value="Chromosome 1"/>
</dbReference>
<evidence type="ECO:0000313" key="6">
    <source>
        <dbReference type="EMBL" id="PNW87769.1"/>
    </source>
</evidence>
<dbReference type="EMBL" id="CM008962">
    <property type="protein sequence ID" value="PNW87769.1"/>
    <property type="molecule type" value="Genomic_DNA"/>
</dbReference>
<dbReference type="GO" id="GO:0000151">
    <property type="term" value="C:ubiquitin ligase complex"/>
    <property type="evidence" value="ECO:0000318"/>
    <property type="project" value="GO_Central"/>
</dbReference>
<dbReference type="Pfam" id="PF00651">
    <property type="entry name" value="BTB"/>
    <property type="match status" value="1"/>
</dbReference>
<dbReference type="SUPFAM" id="SSF54695">
    <property type="entry name" value="POZ domain"/>
    <property type="match status" value="1"/>
</dbReference>
<feature type="region of interest" description="Disordered" evidence="4">
    <location>
        <begin position="224"/>
        <end position="243"/>
    </location>
</feature>
<evidence type="ECO:0000313" key="7">
    <source>
        <dbReference type="Proteomes" id="UP000006906"/>
    </source>
</evidence>
<proteinExistence type="predicted"/>
<dbReference type="Gramene" id="PNW87769">
    <property type="protein sequence ID" value="PNW87769"/>
    <property type="gene ID" value="CHLRE_01g001600v5"/>
</dbReference>
<dbReference type="Gene3D" id="2.120.10.30">
    <property type="entry name" value="TolB, C-terminal domain"/>
    <property type="match status" value="2"/>
</dbReference>
<dbReference type="InterPro" id="IPR011042">
    <property type="entry name" value="6-blade_b-propeller_TolB-like"/>
</dbReference>
<dbReference type="GeneID" id="5725889"/>
<dbReference type="PaxDb" id="3055-EDO98180"/>
<dbReference type="PANTHER" id="PTHR46231">
    <property type="entry name" value="ANKYRIN REPEAT AND BTB/POZ DOMAIN-CONTAINING PROTEIN 1"/>
    <property type="match status" value="1"/>
</dbReference>
<name>A0A2K3E4P6_CHLRE</name>
<evidence type="ECO:0000256" key="1">
    <source>
        <dbReference type="ARBA" id="ARBA00004906"/>
    </source>
</evidence>
<keyword evidence="7" id="KW-1185">Reference proteome</keyword>
<evidence type="ECO:0000259" key="5">
    <source>
        <dbReference type="PROSITE" id="PS50097"/>
    </source>
</evidence>
<protein>
    <recommendedName>
        <fullName evidence="5">BTB domain-containing protein</fullName>
    </recommendedName>
</protein>
<feature type="domain" description="BTB" evidence="5">
    <location>
        <begin position="418"/>
        <end position="486"/>
    </location>
</feature>
<comment type="pathway">
    <text evidence="1">Protein modification; protein ubiquitination.</text>
</comment>
<gene>
    <name evidence="6" type="ORF">CHLRE_01g001600v5</name>
</gene>
<evidence type="ECO:0000256" key="4">
    <source>
        <dbReference type="SAM" id="MobiDB-lite"/>
    </source>
</evidence>
<evidence type="ECO:0000256" key="3">
    <source>
        <dbReference type="ARBA" id="ARBA00023043"/>
    </source>
</evidence>
<reference evidence="6 7" key="1">
    <citation type="journal article" date="2007" name="Science">
        <title>The Chlamydomonas genome reveals the evolution of key animal and plant functions.</title>
        <authorList>
            <person name="Merchant S.S."/>
            <person name="Prochnik S.E."/>
            <person name="Vallon O."/>
            <person name="Harris E.H."/>
            <person name="Karpowicz S.J."/>
            <person name="Witman G.B."/>
            <person name="Terry A."/>
            <person name="Salamov A."/>
            <person name="Fritz-Laylin L.K."/>
            <person name="Marechal-Drouard L."/>
            <person name="Marshall W.F."/>
            <person name="Qu L.H."/>
            <person name="Nelson D.R."/>
            <person name="Sanderfoot A.A."/>
            <person name="Spalding M.H."/>
            <person name="Kapitonov V.V."/>
            <person name="Ren Q."/>
            <person name="Ferris P."/>
            <person name="Lindquist E."/>
            <person name="Shapiro H."/>
            <person name="Lucas S.M."/>
            <person name="Grimwood J."/>
            <person name="Schmutz J."/>
            <person name="Cardol P."/>
            <person name="Cerutti H."/>
            <person name="Chanfreau G."/>
            <person name="Chen C.L."/>
            <person name="Cognat V."/>
            <person name="Croft M.T."/>
            <person name="Dent R."/>
            <person name="Dutcher S."/>
            <person name="Fernandez E."/>
            <person name="Fukuzawa H."/>
            <person name="Gonzalez-Ballester D."/>
            <person name="Gonzalez-Halphen D."/>
            <person name="Hallmann A."/>
            <person name="Hanikenne M."/>
            <person name="Hippler M."/>
            <person name="Inwood W."/>
            <person name="Jabbari K."/>
            <person name="Kalanon M."/>
            <person name="Kuras R."/>
            <person name="Lefebvre P.A."/>
            <person name="Lemaire S.D."/>
            <person name="Lobanov A.V."/>
            <person name="Lohr M."/>
            <person name="Manuell A."/>
            <person name="Meier I."/>
            <person name="Mets L."/>
            <person name="Mittag M."/>
            <person name="Mittelmeier T."/>
            <person name="Moroney J.V."/>
            <person name="Moseley J."/>
            <person name="Napoli C."/>
            <person name="Nedelcu A.M."/>
            <person name="Niyogi K."/>
            <person name="Novoselov S.V."/>
            <person name="Paulsen I.T."/>
            <person name="Pazour G."/>
            <person name="Purton S."/>
            <person name="Ral J.P."/>
            <person name="Riano-Pachon D.M."/>
            <person name="Riekhof W."/>
            <person name="Rymarquis L."/>
            <person name="Schroda M."/>
            <person name="Stern D."/>
            <person name="Umen J."/>
            <person name="Willows R."/>
            <person name="Wilson N."/>
            <person name="Zimmer S.L."/>
            <person name="Allmer J."/>
            <person name="Balk J."/>
            <person name="Bisova K."/>
            <person name="Chen C.J."/>
            <person name="Elias M."/>
            <person name="Gendler K."/>
            <person name="Hauser C."/>
            <person name="Lamb M.R."/>
            <person name="Ledford H."/>
            <person name="Long J.C."/>
            <person name="Minagawa J."/>
            <person name="Page M.D."/>
            <person name="Pan J."/>
            <person name="Pootakham W."/>
            <person name="Roje S."/>
            <person name="Rose A."/>
            <person name="Stahlberg E."/>
            <person name="Terauchi A.M."/>
            <person name="Yang P."/>
            <person name="Ball S."/>
            <person name="Bowler C."/>
            <person name="Dieckmann C.L."/>
            <person name="Gladyshev V.N."/>
            <person name="Green P."/>
            <person name="Jorgensen R."/>
            <person name="Mayfield S."/>
            <person name="Mueller-Roeber B."/>
            <person name="Rajamani S."/>
            <person name="Sayre R.T."/>
            <person name="Brokstein P."/>
            <person name="Dubchak I."/>
            <person name="Goodstein D."/>
            <person name="Hornick L."/>
            <person name="Huang Y.W."/>
            <person name="Jhaveri J."/>
            <person name="Luo Y."/>
            <person name="Martinez D."/>
            <person name="Ngau W.C."/>
            <person name="Otillar B."/>
            <person name="Poliakov A."/>
            <person name="Porter A."/>
            <person name="Szajkowski L."/>
            <person name="Werner G."/>
            <person name="Zhou K."/>
            <person name="Grigoriev I.V."/>
            <person name="Rokhsar D.S."/>
            <person name="Grossman A.R."/>
        </authorList>
    </citation>
    <scope>NUCLEOTIDE SEQUENCE [LARGE SCALE GENOMIC DNA]</scope>
    <source>
        <strain evidence="7">CC-503</strain>
    </source>
</reference>
<dbReference type="SMART" id="SM00225">
    <property type="entry name" value="BTB"/>
    <property type="match status" value="1"/>
</dbReference>
<dbReference type="Gene3D" id="3.30.710.10">
    <property type="entry name" value="Potassium Channel Kv1.1, Chain A"/>
    <property type="match status" value="1"/>
</dbReference>
<dbReference type="OrthoDB" id="684045at2759"/>
<dbReference type="PROSITE" id="PS50097">
    <property type="entry name" value="BTB"/>
    <property type="match status" value="1"/>
</dbReference>
<dbReference type="KEGG" id="cre:CHLRE_01g001600v5"/>
<dbReference type="InterPro" id="IPR000210">
    <property type="entry name" value="BTB/POZ_dom"/>
</dbReference>
<dbReference type="InParanoid" id="A0A2K3E4P6"/>
<dbReference type="InterPro" id="IPR011333">
    <property type="entry name" value="SKP1/BTB/POZ_sf"/>
</dbReference>
<dbReference type="AlphaFoldDB" id="A0A2K3E4P6"/>
<dbReference type="PANTHER" id="PTHR46231:SF1">
    <property type="entry name" value="ANKYRIN REPEAT AND BTB_POZ DOMAIN-CONTAINING PROTEIN 1"/>
    <property type="match status" value="1"/>
</dbReference>
<organism evidence="6 7">
    <name type="scientific">Chlamydomonas reinhardtii</name>
    <name type="common">Chlamydomonas smithii</name>
    <dbReference type="NCBI Taxonomy" id="3055"/>
    <lineage>
        <taxon>Eukaryota</taxon>
        <taxon>Viridiplantae</taxon>
        <taxon>Chlorophyta</taxon>
        <taxon>core chlorophytes</taxon>
        <taxon>Chlorophyceae</taxon>
        <taxon>CS clade</taxon>
        <taxon>Chlamydomonadales</taxon>
        <taxon>Chlamydomonadaceae</taxon>
        <taxon>Chlamydomonas</taxon>
    </lineage>
</organism>
<dbReference type="RefSeq" id="XP_042928010.1">
    <property type="nucleotide sequence ID" value="XM_043058096.1"/>
</dbReference>
<evidence type="ECO:0000256" key="2">
    <source>
        <dbReference type="ARBA" id="ARBA00022737"/>
    </source>
</evidence>
<dbReference type="CDD" id="cd18186">
    <property type="entry name" value="BTB_POZ_ZBTB_KLHL-like"/>
    <property type="match status" value="1"/>
</dbReference>
<keyword evidence="2" id="KW-0677">Repeat</keyword>
<keyword evidence="3" id="KW-0040">ANK repeat</keyword>
<dbReference type="InterPro" id="IPR044515">
    <property type="entry name" value="ABTB1"/>
</dbReference>
<accession>A0A2K3E4P6</accession>